<gene>
    <name evidence="1" type="ORF">P168DRAFT_288497</name>
</gene>
<evidence type="ECO:0000313" key="2">
    <source>
        <dbReference type="Proteomes" id="UP000234254"/>
    </source>
</evidence>
<evidence type="ECO:0000313" key="1">
    <source>
        <dbReference type="EMBL" id="PKY06561.1"/>
    </source>
</evidence>
<proteinExistence type="predicted"/>
<dbReference type="EMBL" id="MSFM01000003">
    <property type="protein sequence ID" value="PKY06561.1"/>
    <property type="molecule type" value="Genomic_DNA"/>
</dbReference>
<dbReference type="Proteomes" id="UP000234254">
    <property type="component" value="Unassembled WGS sequence"/>
</dbReference>
<dbReference type="AlphaFoldDB" id="A0A2I1D9J3"/>
<reference evidence="1" key="1">
    <citation type="submission" date="2016-12" db="EMBL/GenBank/DDBJ databases">
        <title>The genomes of Aspergillus section Nigri reveals drivers in fungal speciation.</title>
        <authorList>
            <consortium name="DOE Joint Genome Institute"/>
            <person name="Vesth T.C."/>
            <person name="Nybo J."/>
            <person name="Theobald S."/>
            <person name="Brandl J."/>
            <person name="Frisvad J.C."/>
            <person name="Nielsen K.F."/>
            <person name="Lyhne E.K."/>
            <person name="Kogle M.E."/>
            <person name="Kuo A."/>
            <person name="Riley R."/>
            <person name="Clum A."/>
            <person name="Nolan M."/>
            <person name="Lipzen A."/>
            <person name="Salamov A."/>
            <person name="Henrissat B."/>
            <person name="Wiebenga A."/>
            <person name="De vries R.P."/>
            <person name="Grigoriev I.V."/>
            <person name="Mortensen U.H."/>
            <person name="Andersen M.R."/>
            <person name="Baker S.E."/>
        </authorList>
    </citation>
    <scope>NUCLEOTIDE SEQUENCE</scope>
    <source>
        <strain evidence="1">IBT 28561</strain>
    </source>
</reference>
<dbReference type="VEuPathDB" id="FungiDB:P168DRAFT_288497"/>
<protein>
    <submittedName>
        <fullName evidence="1">Uncharacterized protein</fullName>
    </submittedName>
</protein>
<organism evidence="1 2">
    <name type="scientific">Aspergillus campestris (strain IBT 28561)</name>
    <dbReference type="NCBI Taxonomy" id="1392248"/>
    <lineage>
        <taxon>Eukaryota</taxon>
        <taxon>Fungi</taxon>
        <taxon>Dikarya</taxon>
        <taxon>Ascomycota</taxon>
        <taxon>Pezizomycotina</taxon>
        <taxon>Eurotiomycetes</taxon>
        <taxon>Eurotiomycetidae</taxon>
        <taxon>Eurotiales</taxon>
        <taxon>Aspergillaceae</taxon>
        <taxon>Aspergillus</taxon>
        <taxon>Aspergillus subgen. Circumdati</taxon>
    </lineage>
</organism>
<accession>A0A2I1D9J3</accession>
<dbReference type="GeneID" id="36544324"/>
<keyword evidence="2" id="KW-1185">Reference proteome</keyword>
<sequence length="83" mass="9029">MGPRLKAPVGDLTLITPGSALLWTGGPLVRPELNQPPTRLTGIIYLLVLTIHGDPTLDFSGCLVDRIPYGVMVPGRFYLFLLI</sequence>
<name>A0A2I1D9J3_ASPC2</name>
<dbReference type="RefSeq" id="XP_024695155.1">
    <property type="nucleotide sequence ID" value="XM_024836800.1"/>
</dbReference>
<comment type="caution">
    <text evidence="1">The sequence shown here is derived from an EMBL/GenBank/DDBJ whole genome shotgun (WGS) entry which is preliminary data.</text>
</comment>